<evidence type="ECO:0000259" key="6">
    <source>
        <dbReference type="Pfam" id="PF03330"/>
    </source>
</evidence>
<dbReference type="InterPro" id="IPR012997">
    <property type="entry name" value="RplA"/>
</dbReference>
<dbReference type="EMBL" id="AP023361">
    <property type="protein sequence ID" value="BCJ90999.1"/>
    <property type="molecule type" value="Genomic_DNA"/>
</dbReference>
<accession>A0A6S6QPR7</accession>
<dbReference type="InterPro" id="IPR036908">
    <property type="entry name" value="RlpA-like_sf"/>
</dbReference>
<comment type="function">
    <text evidence="3">Lytic transglycosylase with a strong preference for naked glycan strands that lack stem peptides.</text>
</comment>
<dbReference type="GO" id="GO:0000270">
    <property type="term" value="P:peptidoglycan metabolic process"/>
    <property type="evidence" value="ECO:0007669"/>
    <property type="project" value="UniProtKB-UniRule"/>
</dbReference>
<name>A0A6S6QPR7_9HYPH</name>
<dbReference type="AlphaFoldDB" id="A0A6S6QPR7"/>
<dbReference type="KEGG" id="tso:IZ6_17340"/>
<feature type="region of interest" description="Disordered" evidence="5">
    <location>
        <begin position="219"/>
        <end position="252"/>
    </location>
</feature>
<dbReference type="Proteomes" id="UP000515317">
    <property type="component" value="Chromosome"/>
</dbReference>
<evidence type="ECO:0000256" key="2">
    <source>
        <dbReference type="ARBA" id="ARBA00023316"/>
    </source>
</evidence>
<evidence type="ECO:0000313" key="7">
    <source>
        <dbReference type="EMBL" id="BCJ90999.1"/>
    </source>
</evidence>
<dbReference type="SUPFAM" id="SSF50685">
    <property type="entry name" value="Barwin-like endoglucanases"/>
    <property type="match status" value="1"/>
</dbReference>
<feature type="domain" description="RlpA-like protein double-psi beta-barrel" evidence="6">
    <location>
        <begin position="93"/>
        <end position="182"/>
    </location>
</feature>
<organism evidence="7 8">
    <name type="scientific">Terrihabitans soli</name>
    <dbReference type="NCBI Taxonomy" id="708113"/>
    <lineage>
        <taxon>Bacteria</taxon>
        <taxon>Pseudomonadati</taxon>
        <taxon>Pseudomonadota</taxon>
        <taxon>Alphaproteobacteria</taxon>
        <taxon>Hyphomicrobiales</taxon>
        <taxon>Terrihabitans</taxon>
    </lineage>
</organism>
<keyword evidence="1 3" id="KW-0456">Lyase</keyword>
<dbReference type="RefSeq" id="WP_222874682.1">
    <property type="nucleotide sequence ID" value="NZ_AP023361.1"/>
</dbReference>
<dbReference type="GO" id="GO:0071555">
    <property type="term" value="P:cell wall organization"/>
    <property type="evidence" value="ECO:0007669"/>
    <property type="project" value="UniProtKB-KW"/>
</dbReference>
<comment type="similarity">
    <text evidence="3 4">Belongs to the RlpA family.</text>
</comment>
<dbReference type="CDD" id="cd22268">
    <property type="entry name" value="DPBB_RlpA-like"/>
    <property type="match status" value="1"/>
</dbReference>
<evidence type="ECO:0000256" key="1">
    <source>
        <dbReference type="ARBA" id="ARBA00023239"/>
    </source>
</evidence>
<proteinExistence type="inferred from homology"/>
<dbReference type="InterPro" id="IPR009009">
    <property type="entry name" value="RlpA-like_DPBB"/>
</dbReference>
<dbReference type="HAMAP" id="MF_02071">
    <property type="entry name" value="RlpA"/>
    <property type="match status" value="1"/>
</dbReference>
<dbReference type="InterPro" id="IPR034718">
    <property type="entry name" value="RlpA"/>
</dbReference>
<dbReference type="EC" id="4.2.2.-" evidence="3"/>
<dbReference type="PANTHER" id="PTHR34183:SF1">
    <property type="entry name" value="ENDOLYTIC PEPTIDOGLYCAN TRANSGLYCOSYLASE RLPA"/>
    <property type="match status" value="1"/>
</dbReference>
<protein>
    <recommendedName>
        <fullName evidence="3">Endolytic peptidoglycan transglycosylase RlpA</fullName>
        <ecNumber evidence="3">4.2.2.-</ecNumber>
    </recommendedName>
</protein>
<evidence type="ECO:0000256" key="4">
    <source>
        <dbReference type="RuleBase" id="RU003495"/>
    </source>
</evidence>
<dbReference type="GO" id="GO:0009279">
    <property type="term" value="C:cell outer membrane"/>
    <property type="evidence" value="ECO:0007669"/>
    <property type="project" value="TreeGrafter"/>
</dbReference>
<keyword evidence="8" id="KW-1185">Reference proteome</keyword>
<evidence type="ECO:0000256" key="5">
    <source>
        <dbReference type="SAM" id="MobiDB-lite"/>
    </source>
</evidence>
<feature type="compositionally biased region" description="Low complexity" evidence="5">
    <location>
        <begin position="219"/>
        <end position="232"/>
    </location>
</feature>
<dbReference type="Pfam" id="PF03330">
    <property type="entry name" value="DPBB_1"/>
    <property type="match status" value="1"/>
</dbReference>
<reference evidence="7 8" key="1">
    <citation type="submission" date="2020-08" db="EMBL/GenBank/DDBJ databases">
        <title>Genome sequence of Rhizobiales bacterium strain IZ6.</title>
        <authorList>
            <person name="Nakai R."/>
            <person name="Naganuma T."/>
        </authorList>
    </citation>
    <scope>NUCLEOTIDE SEQUENCE [LARGE SCALE GENOMIC DNA]</scope>
    <source>
        <strain evidence="7 8">IZ6</strain>
    </source>
</reference>
<sequence>MHRAFSAAADGEGKPFDFRAFSRVATLGAAALLLAACSGKSMIDPRLGVAASPKIVEEGAPVPKGGGQEKAGEAYKVAGKTYHPDGNPEGYSEEGLASWYGSAFHGRMTANGEIFDMGSISAAHPTLPLPSYARVTNVNNGKSIIVRVNDRGPYHGNRALDVSQRVAEVLDFKQRGMARVKIDYVGPASLKGSDDEKLMATFRENGMEPTTAIAGLAPSAPSPALATTGQTPPNLPAPPPQQTAYNTPVTTPSNVSKRIDAGFGGMTSPQPLRQQSSGTLVEPVLSGFAFNPSALSGLR</sequence>
<dbReference type="PANTHER" id="PTHR34183">
    <property type="entry name" value="ENDOLYTIC PEPTIDOGLYCAN TRANSGLYCOSYLASE RLPA"/>
    <property type="match status" value="1"/>
</dbReference>
<gene>
    <name evidence="3" type="primary">rlpA</name>
    <name evidence="7" type="ORF">IZ6_17340</name>
</gene>
<dbReference type="NCBIfam" id="TIGR00413">
    <property type="entry name" value="rlpA"/>
    <property type="match status" value="1"/>
</dbReference>
<keyword evidence="2 3" id="KW-0961">Cell wall biogenesis/degradation</keyword>
<evidence type="ECO:0000313" key="8">
    <source>
        <dbReference type="Proteomes" id="UP000515317"/>
    </source>
</evidence>
<dbReference type="Gene3D" id="2.40.40.10">
    <property type="entry name" value="RlpA-like domain"/>
    <property type="match status" value="1"/>
</dbReference>
<evidence type="ECO:0000256" key="3">
    <source>
        <dbReference type="HAMAP-Rule" id="MF_02071"/>
    </source>
</evidence>
<dbReference type="GO" id="GO:0008932">
    <property type="term" value="F:lytic endotransglycosylase activity"/>
    <property type="evidence" value="ECO:0007669"/>
    <property type="project" value="UniProtKB-UniRule"/>
</dbReference>